<comment type="caution">
    <text evidence="3">The sequence shown here is derived from an EMBL/GenBank/DDBJ whole genome shotgun (WGS) entry which is preliminary data.</text>
</comment>
<keyword evidence="4" id="KW-1185">Reference proteome</keyword>
<dbReference type="PANTHER" id="PTHR36358:SF1">
    <property type="entry name" value="SUCCINATE DEHYDROGENASE SUBUNIT 4, MITOCHONDRIAL"/>
    <property type="match status" value="1"/>
</dbReference>
<keyword evidence="2" id="KW-0812">Transmembrane</keyword>
<dbReference type="Proteomes" id="UP001140949">
    <property type="component" value="Unassembled WGS sequence"/>
</dbReference>
<dbReference type="InterPro" id="IPR044963">
    <property type="entry name" value="SDH4"/>
</dbReference>
<dbReference type="GO" id="GO:0006099">
    <property type="term" value="P:tricarboxylic acid cycle"/>
    <property type="evidence" value="ECO:0007669"/>
    <property type="project" value="InterPro"/>
</dbReference>
<feature type="transmembrane region" description="Helical" evidence="2">
    <location>
        <begin position="150"/>
        <end position="179"/>
    </location>
</feature>
<evidence type="ECO:0000256" key="1">
    <source>
        <dbReference type="SAM" id="MobiDB-lite"/>
    </source>
</evidence>
<evidence type="ECO:0000313" key="3">
    <source>
        <dbReference type="EMBL" id="KAJ6846314.1"/>
    </source>
</evidence>
<evidence type="ECO:0000256" key="2">
    <source>
        <dbReference type="SAM" id="Phobius"/>
    </source>
</evidence>
<dbReference type="AlphaFoldDB" id="A0AAX6I0P2"/>
<dbReference type="GO" id="GO:0045273">
    <property type="term" value="C:respiratory chain complex II (succinate dehydrogenase)"/>
    <property type="evidence" value="ECO:0007669"/>
    <property type="project" value="InterPro"/>
</dbReference>
<name>A0AAX6I0P2_IRIPA</name>
<protein>
    <submittedName>
        <fullName evidence="3">Succinate dehydrogenase subunit 4, mitochondrial-like</fullName>
    </submittedName>
</protein>
<evidence type="ECO:0000313" key="4">
    <source>
        <dbReference type="Proteomes" id="UP001140949"/>
    </source>
</evidence>
<sequence>MASRLLSRSKTLTLTRSLLLRSSTSSSSSSHVFDPIAAPAAAIAATHFHHPIHSSSSVAGNLSTPPSDRRSPTSGAVHSPAVSSLLHSQMELSKKVVGTEHKGAVGCDDHLKEKEVACFSPLEASATNRRSSILQAESLKLKRTEQSINITYALIPPLLLVAKTPLTTSLLIFAVYWQIYGFFKEIFLDYVHQEVTRKWVLVYFKVLLLILAKDTIINFGLF</sequence>
<reference evidence="3" key="2">
    <citation type="submission" date="2023-04" db="EMBL/GenBank/DDBJ databases">
        <authorList>
            <person name="Bruccoleri R.E."/>
            <person name="Oakeley E.J."/>
            <person name="Faust A.-M."/>
            <person name="Dessus-Babus S."/>
            <person name="Altorfer M."/>
            <person name="Burckhardt D."/>
            <person name="Oertli M."/>
            <person name="Naumann U."/>
            <person name="Petersen F."/>
            <person name="Wong J."/>
        </authorList>
    </citation>
    <scope>NUCLEOTIDE SEQUENCE</scope>
    <source>
        <strain evidence="3">GSM-AAB239-AS_SAM_17_03QT</strain>
        <tissue evidence="3">Leaf</tissue>
    </source>
</reference>
<dbReference type="GO" id="GO:0005743">
    <property type="term" value="C:mitochondrial inner membrane"/>
    <property type="evidence" value="ECO:0007669"/>
    <property type="project" value="InterPro"/>
</dbReference>
<accession>A0AAX6I0P2</accession>
<keyword evidence="2" id="KW-1133">Transmembrane helix</keyword>
<keyword evidence="2" id="KW-0472">Membrane</keyword>
<reference evidence="3" key="1">
    <citation type="journal article" date="2023" name="GigaByte">
        <title>Genome assembly of the bearded iris, Iris pallida Lam.</title>
        <authorList>
            <person name="Bruccoleri R.E."/>
            <person name="Oakeley E.J."/>
            <person name="Faust A.M.E."/>
            <person name="Altorfer M."/>
            <person name="Dessus-Babus S."/>
            <person name="Burckhardt D."/>
            <person name="Oertli M."/>
            <person name="Naumann U."/>
            <person name="Petersen F."/>
            <person name="Wong J."/>
        </authorList>
    </citation>
    <scope>NUCLEOTIDE SEQUENCE</scope>
    <source>
        <strain evidence="3">GSM-AAB239-AS_SAM_17_03QT</strain>
    </source>
</reference>
<feature type="region of interest" description="Disordered" evidence="1">
    <location>
        <begin position="54"/>
        <end position="80"/>
    </location>
</feature>
<dbReference type="PANTHER" id="PTHR36358">
    <property type="entry name" value="SUCCINATE DEHYDROGENASE SUBUNIT 4, MITOCHONDRIAL"/>
    <property type="match status" value="1"/>
</dbReference>
<organism evidence="3 4">
    <name type="scientific">Iris pallida</name>
    <name type="common">Sweet iris</name>
    <dbReference type="NCBI Taxonomy" id="29817"/>
    <lineage>
        <taxon>Eukaryota</taxon>
        <taxon>Viridiplantae</taxon>
        <taxon>Streptophyta</taxon>
        <taxon>Embryophyta</taxon>
        <taxon>Tracheophyta</taxon>
        <taxon>Spermatophyta</taxon>
        <taxon>Magnoliopsida</taxon>
        <taxon>Liliopsida</taxon>
        <taxon>Asparagales</taxon>
        <taxon>Iridaceae</taxon>
        <taxon>Iridoideae</taxon>
        <taxon>Irideae</taxon>
        <taxon>Iris</taxon>
    </lineage>
</organism>
<gene>
    <name evidence="3" type="ORF">M6B38_280225</name>
</gene>
<dbReference type="EMBL" id="JANAVB010005598">
    <property type="protein sequence ID" value="KAJ6846314.1"/>
    <property type="molecule type" value="Genomic_DNA"/>
</dbReference>
<dbReference type="GO" id="GO:0006121">
    <property type="term" value="P:mitochondrial electron transport, succinate to ubiquinone"/>
    <property type="evidence" value="ECO:0007669"/>
    <property type="project" value="InterPro"/>
</dbReference>
<feature type="transmembrane region" description="Helical" evidence="2">
    <location>
        <begin position="199"/>
        <end position="221"/>
    </location>
</feature>
<proteinExistence type="predicted"/>